<name>A0AAV2GX71_9ROSI</name>
<sequence>MSRILHDVVLRSRGISSWWRTRLPLRRSFLRLQSFPHRLRASQAQHLPQSTSPGPALSKIQIEDSVKKLESPKTSPGPALSKTQIDSAVEHLTNWVYESCVIVSFSNLEHPKF</sequence>
<dbReference type="EMBL" id="OZ034822">
    <property type="protein sequence ID" value="CAL1413875.1"/>
    <property type="molecule type" value="Genomic_DNA"/>
</dbReference>
<accession>A0AAV2GX71</accession>
<evidence type="ECO:0000313" key="1">
    <source>
        <dbReference type="EMBL" id="CAL1413875.1"/>
    </source>
</evidence>
<keyword evidence="2" id="KW-1185">Reference proteome</keyword>
<reference evidence="1 2" key="1">
    <citation type="submission" date="2024-04" db="EMBL/GenBank/DDBJ databases">
        <authorList>
            <person name="Fracassetti M."/>
        </authorList>
    </citation>
    <scope>NUCLEOTIDE SEQUENCE [LARGE SCALE GENOMIC DNA]</scope>
</reference>
<organism evidence="1 2">
    <name type="scientific">Linum trigynum</name>
    <dbReference type="NCBI Taxonomy" id="586398"/>
    <lineage>
        <taxon>Eukaryota</taxon>
        <taxon>Viridiplantae</taxon>
        <taxon>Streptophyta</taxon>
        <taxon>Embryophyta</taxon>
        <taxon>Tracheophyta</taxon>
        <taxon>Spermatophyta</taxon>
        <taxon>Magnoliopsida</taxon>
        <taxon>eudicotyledons</taxon>
        <taxon>Gunneridae</taxon>
        <taxon>Pentapetalae</taxon>
        <taxon>rosids</taxon>
        <taxon>fabids</taxon>
        <taxon>Malpighiales</taxon>
        <taxon>Linaceae</taxon>
        <taxon>Linum</taxon>
    </lineage>
</organism>
<protein>
    <submittedName>
        <fullName evidence="1">Uncharacterized protein</fullName>
    </submittedName>
</protein>
<proteinExistence type="predicted"/>
<dbReference type="AlphaFoldDB" id="A0AAV2GX71"/>
<evidence type="ECO:0000313" key="2">
    <source>
        <dbReference type="Proteomes" id="UP001497516"/>
    </source>
</evidence>
<dbReference type="Proteomes" id="UP001497516">
    <property type="component" value="Chromosome 9"/>
</dbReference>
<gene>
    <name evidence="1" type="ORF">LTRI10_LOCUS53073</name>
</gene>